<dbReference type="Proteomes" id="UP001180081">
    <property type="component" value="Unassembled WGS sequence"/>
</dbReference>
<evidence type="ECO:0000259" key="2">
    <source>
        <dbReference type="SMART" id="SM00460"/>
    </source>
</evidence>
<feature type="transmembrane region" description="Helical" evidence="1">
    <location>
        <begin position="7"/>
        <end position="23"/>
    </location>
</feature>
<organism evidence="3 4">
    <name type="scientific">Chitinimonas viridis</name>
    <dbReference type="NCBI Taxonomy" id="664880"/>
    <lineage>
        <taxon>Bacteria</taxon>
        <taxon>Pseudomonadati</taxon>
        <taxon>Pseudomonadota</taxon>
        <taxon>Betaproteobacteria</taxon>
        <taxon>Neisseriales</taxon>
        <taxon>Chitinibacteraceae</taxon>
        <taxon>Chitinimonas</taxon>
    </lineage>
</organism>
<feature type="transmembrane region" description="Helical" evidence="1">
    <location>
        <begin position="29"/>
        <end position="46"/>
    </location>
</feature>
<dbReference type="SUPFAM" id="SSF54001">
    <property type="entry name" value="Cysteine proteinases"/>
    <property type="match status" value="1"/>
</dbReference>
<feature type="transmembrane region" description="Helical" evidence="1">
    <location>
        <begin position="165"/>
        <end position="184"/>
    </location>
</feature>
<dbReference type="InterPro" id="IPR052901">
    <property type="entry name" value="Bact_TGase-like"/>
</dbReference>
<evidence type="ECO:0000313" key="3">
    <source>
        <dbReference type="EMBL" id="MDN3577635.1"/>
    </source>
</evidence>
<keyword evidence="1" id="KW-1133">Transmembrane helix</keyword>
<feature type="domain" description="Transglutaminase-like" evidence="2">
    <location>
        <begin position="401"/>
        <end position="470"/>
    </location>
</feature>
<dbReference type="InterPro" id="IPR002931">
    <property type="entry name" value="Transglutaminase-like"/>
</dbReference>
<dbReference type="InterPro" id="IPR025403">
    <property type="entry name" value="TgpA-like_C"/>
</dbReference>
<dbReference type="Pfam" id="PF13559">
    <property type="entry name" value="DUF4129"/>
    <property type="match status" value="1"/>
</dbReference>
<feature type="transmembrane region" description="Helical" evidence="1">
    <location>
        <begin position="544"/>
        <end position="565"/>
    </location>
</feature>
<dbReference type="Pfam" id="PF01841">
    <property type="entry name" value="Transglut_core"/>
    <property type="match status" value="1"/>
</dbReference>
<dbReference type="PANTHER" id="PTHR42736">
    <property type="entry name" value="PROTEIN-GLUTAMINE GAMMA-GLUTAMYLTRANSFERASE"/>
    <property type="match status" value="1"/>
</dbReference>
<comment type="caution">
    <text evidence="3">The sequence shown here is derived from an EMBL/GenBank/DDBJ whole genome shotgun (WGS) entry which is preliminary data.</text>
</comment>
<proteinExistence type="predicted"/>
<dbReference type="InterPro" id="IPR021878">
    <property type="entry name" value="TgpA_N"/>
</dbReference>
<keyword evidence="4" id="KW-1185">Reference proteome</keyword>
<keyword evidence="1" id="KW-0472">Membrane</keyword>
<sequence length="647" mass="72186">MNPDRLDRTQILALLAVLTGLLLPHAGRLPNWLLGALAILFGWRIWLIRTQGRMPPKWVLLPITFGLIVGVFIEFRTLLGRTGGIALFAALIGAKLLETRSRRDALLLVYLGYFLVVTNLLFDQTMTLAAYLCAMVLIITTLLIGWHTLGGWTGQWRVAFKQARFAGVLMLQALPVMALLFVFFPRIEGPLWRLPQDRGSIRSGLADSMSPGSFSNMSKDDSVAFRVSFEGERPAQELLYWRGPVFLDYDGRTWTQSPPNATTSPRIEGGTQPPLRYAITLEPHQRPWLLALDMPAMVPDEGRMSDQLQLVGRRQVSKRLRLELSAYLQYRAGVDEDEAMLARALVLPEEGNPRARQQAAAWRTLPPQARVDAVLQLFTGQGLQYTLAPPLYGSNAVDDFVYGGKQGFCEHFAGAFVFMMRAAGVPARVVGGYQGGEENGDYLIVRQADAHAWAEVWLEGQGWQRVDPTFAVAPSRIEEGLASAVNDSDLPYLLRLDNNLVKRAQLALDSMVNGWNQWVIGYTPERQRQVLKRLGITDLLSGKFVAVFLGSIGLCIALIAGWLLWRMRPPKPDAARQLWDSFCRRLAAYDLVPARAEGPRDFAHRAMARLPHRKTEIQAILDGYLAARYGSGGGLEQLKQRVVGFGR</sequence>
<dbReference type="RefSeq" id="WP_290333061.1">
    <property type="nucleotide sequence ID" value="NZ_JAUFPU010000010.1"/>
</dbReference>
<dbReference type="InterPro" id="IPR038765">
    <property type="entry name" value="Papain-like_cys_pep_sf"/>
</dbReference>
<accession>A0ABT8B6L0</accession>
<evidence type="ECO:0000313" key="4">
    <source>
        <dbReference type="Proteomes" id="UP001180081"/>
    </source>
</evidence>
<protein>
    <submittedName>
        <fullName evidence="3">DUF3488 and transglutaminase-like domain-containing protein</fullName>
    </submittedName>
</protein>
<feature type="transmembrane region" description="Helical" evidence="1">
    <location>
        <begin position="105"/>
        <end position="122"/>
    </location>
</feature>
<reference evidence="3" key="1">
    <citation type="journal article" date="2014" name="Int. J. Syst. Evol. Microbiol.">
        <title>Complete genome of a new Firmicutes species belonging to the dominant human colonic microbiota ('Ruminococcus bicirculans') reveals two chromosomes and a selective capacity to utilize plant glucans.</title>
        <authorList>
            <consortium name="NISC Comparative Sequencing Program"/>
            <person name="Wegmann U."/>
            <person name="Louis P."/>
            <person name="Goesmann A."/>
            <person name="Henrissat B."/>
            <person name="Duncan S.H."/>
            <person name="Flint H.J."/>
        </authorList>
    </citation>
    <scope>NUCLEOTIDE SEQUENCE</scope>
    <source>
        <strain evidence="3">CECT 7703</strain>
    </source>
</reference>
<dbReference type="PANTHER" id="PTHR42736:SF1">
    <property type="entry name" value="PROTEIN-GLUTAMINE GAMMA-GLUTAMYLTRANSFERASE"/>
    <property type="match status" value="1"/>
</dbReference>
<feature type="transmembrane region" description="Helical" evidence="1">
    <location>
        <begin position="58"/>
        <end position="75"/>
    </location>
</feature>
<dbReference type="EMBL" id="JAUFPU010000010">
    <property type="protein sequence ID" value="MDN3577635.1"/>
    <property type="molecule type" value="Genomic_DNA"/>
</dbReference>
<reference evidence="3" key="2">
    <citation type="submission" date="2023-06" db="EMBL/GenBank/DDBJ databases">
        <authorList>
            <person name="Lucena T."/>
            <person name="Sun Q."/>
        </authorList>
    </citation>
    <scope>NUCLEOTIDE SEQUENCE</scope>
    <source>
        <strain evidence="3">CECT 7703</strain>
    </source>
</reference>
<dbReference type="Pfam" id="PF11992">
    <property type="entry name" value="TgpA_N"/>
    <property type="match status" value="1"/>
</dbReference>
<feature type="transmembrane region" description="Helical" evidence="1">
    <location>
        <begin position="128"/>
        <end position="153"/>
    </location>
</feature>
<name>A0ABT8B6L0_9NEIS</name>
<evidence type="ECO:0000256" key="1">
    <source>
        <dbReference type="SAM" id="Phobius"/>
    </source>
</evidence>
<dbReference type="Gene3D" id="3.10.620.30">
    <property type="match status" value="1"/>
</dbReference>
<dbReference type="SMART" id="SM00460">
    <property type="entry name" value="TGc"/>
    <property type="match status" value="1"/>
</dbReference>
<keyword evidence="1" id="KW-0812">Transmembrane</keyword>
<gene>
    <name evidence="3" type="ORF">QWZ03_12720</name>
</gene>